<feature type="region of interest" description="Disordered" evidence="1">
    <location>
        <begin position="63"/>
        <end position="95"/>
    </location>
</feature>
<organism evidence="2 3">
    <name type="scientific">Polyplosphaeria fusca</name>
    <dbReference type="NCBI Taxonomy" id="682080"/>
    <lineage>
        <taxon>Eukaryota</taxon>
        <taxon>Fungi</taxon>
        <taxon>Dikarya</taxon>
        <taxon>Ascomycota</taxon>
        <taxon>Pezizomycotina</taxon>
        <taxon>Dothideomycetes</taxon>
        <taxon>Pleosporomycetidae</taxon>
        <taxon>Pleosporales</taxon>
        <taxon>Tetraplosphaeriaceae</taxon>
        <taxon>Polyplosphaeria</taxon>
    </lineage>
</organism>
<feature type="region of interest" description="Disordered" evidence="1">
    <location>
        <begin position="1"/>
        <end position="51"/>
    </location>
</feature>
<evidence type="ECO:0000313" key="2">
    <source>
        <dbReference type="EMBL" id="KAF2726521.1"/>
    </source>
</evidence>
<gene>
    <name evidence="2" type="ORF">EJ04DRAFT_599386</name>
</gene>
<evidence type="ECO:0000256" key="1">
    <source>
        <dbReference type="SAM" id="MobiDB-lite"/>
    </source>
</evidence>
<feature type="compositionally biased region" description="Acidic residues" evidence="1">
    <location>
        <begin position="63"/>
        <end position="76"/>
    </location>
</feature>
<feature type="compositionally biased region" description="Polar residues" evidence="1">
    <location>
        <begin position="78"/>
        <end position="87"/>
    </location>
</feature>
<sequence length="197" mass="22557">MAGGQRQYGLRATPKKSSRLIESQLACTSDTERASPTPATPRLRRTPKTPAYRRCIRSVVTDLDNEVEPQEVDDDGSQPPTSAQPSGGNCEPCRRPPKKARITEFNYGWVNFEEIPGYLQDTRQIHRSALYWLYSVPIQHRQAKTYHFLCKDCHQNKKVNAILKLNDGGGIFHHFRARHVEEYNQIKRLRLQPANSS</sequence>
<comment type="caution">
    <text evidence="2">The sequence shown here is derived from an EMBL/GenBank/DDBJ whole genome shotgun (WGS) entry which is preliminary data.</text>
</comment>
<proteinExistence type="predicted"/>
<reference evidence="2" key="1">
    <citation type="journal article" date="2020" name="Stud. Mycol.">
        <title>101 Dothideomycetes genomes: a test case for predicting lifestyles and emergence of pathogens.</title>
        <authorList>
            <person name="Haridas S."/>
            <person name="Albert R."/>
            <person name="Binder M."/>
            <person name="Bloem J."/>
            <person name="Labutti K."/>
            <person name="Salamov A."/>
            <person name="Andreopoulos B."/>
            <person name="Baker S."/>
            <person name="Barry K."/>
            <person name="Bills G."/>
            <person name="Bluhm B."/>
            <person name="Cannon C."/>
            <person name="Castanera R."/>
            <person name="Culley D."/>
            <person name="Daum C."/>
            <person name="Ezra D."/>
            <person name="Gonzalez J."/>
            <person name="Henrissat B."/>
            <person name="Kuo A."/>
            <person name="Liang C."/>
            <person name="Lipzen A."/>
            <person name="Lutzoni F."/>
            <person name="Magnuson J."/>
            <person name="Mondo S."/>
            <person name="Nolan M."/>
            <person name="Ohm R."/>
            <person name="Pangilinan J."/>
            <person name="Park H.-J."/>
            <person name="Ramirez L."/>
            <person name="Alfaro M."/>
            <person name="Sun H."/>
            <person name="Tritt A."/>
            <person name="Yoshinaga Y."/>
            <person name="Zwiers L.-H."/>
            <person name="Turgeon B."/>
            <person name="Goodwin S."/>
            <person name="Spatafora J."/>
            <person name="Crous P."/>
            <person name="Grigoriev I."/>
        </authorList>
    </citation>
    <scope>NUCLEOTIDE SEQUENCE</scope>
    <source>
        <strain evidence="2">CBS 125425</strain>
    </source>
</reference>
<keyword evidence="3" id="KW-1185">Reference proteome</keyword>
<dbReference type="Proteomes" id="UP000799444">
    <property type="component" value="Unassembled WGS sequence"/>
</dbReference>
<dbReference type="EMBL" id="ML996449">
    <property type="protein sequence ID" value="KAF2726521.1"/>
    <property type="molecule type" value="Genomic_DNA"/>
</dbReference>
<accession>A0A9P4QKH0</accession>
<evidence type="ECO:0000313" key="3">
    <source>
        <dbReference type="Proteomes" id="UP000799444"/>
    </source>
</evidence>
<name>A0A9P4QKH0_9PLEO</name>
<protein>
    <submittedName>
        <fullName evidence="2">Uncharacterized protein</fullName>
    </submittedName>
</protein>
<dbReference type="AlphaFoldDB" id="A0A9P4QKH0"/>